<dbReference type="AlphaFoldDB" id="A0AAN9RXV5"/>
<dbReference type="PANTHER" id="PTHR47989">
    <property type="entry name" value="OS01G0750732 PROTEIN"/>
    <property type="match status" value="1"/>
</dbReference>
<sequence length="605" mass="67490">MEKPLTLLSLLTILIPIAASSSCPIDFSYVETFPWNTSTCINPINNQPCCVTLNTVFNIGISQHLKKTSLFALPNENISSTCLSDFQTKLTNLSIDPSLVPFCFTNRFQHVTNYSSCVGIRTTQDWEQKLGFDRLNPLYTYCKGNNLGDQTSCDNCIAVSLKVAFQLSGIDPNVSHTECFTYATLYDAAVVNPKGTTDVTTIGCLLSVQLSDEVTKGSDKRGKVMKLVFALLGGVIGVVTVFVVMVVYRKWDKRRKERVYHREIENGLRNIVLPNTGAKWFHISELERATSKFSSKNVIGQGGDGVVYKGKLSDEALVAIKENLNLESKGDEEFCYEVEIISKIKHRNLLALRGCCISSDNLKGKRRFLVYDFMPNGNLYYQLSLAGTNRLTWPQRKNIILDVAKGLAYLHYEIKPPIYHRDIKATNILLDSKMSAKLADFGLARQGSEDQSHLITRVAGTYGYVAPEYALYGQLTEKSDVYSFGIVILEIMSGRKVLDTLNASADAITDWVWTLVESGKMREVFEESIREGPEKIMERFVHVGMLCAHAVVALRPTIGEALKMLEGDTDVPKLPDRPVPIGHASFQSSLLRGLQRSETSMHQVQ</sequence>
<evidence type="ECO:0000256" key="12">
    <source>
        <dbReference type="ARBA" id="ARBA00022989"/>
    </source>
</evidence>
<dbReference type="Gene3D" id="3.30.200.20">
    <property type="entry name" value="Phosphorylase Kinase, domain 1"/>
    <property type="match status" value="1"/>
</dbReference>
<evidence type="ECO:0000256" key="15">
    <source>
        <dbReference type="ARBA" id="ARBA00023180"/>
    </source>
</evidence>
<evidence type="ECO:0000256" key="6">
    <source>
        <dbReference type="ARBA" id="ARBA00022679"/>
    </source>
</evidence>
<dbReference type="GO" id="GO:0005524">
    <property type="term" value="F:ATP binding"/>
    <property type="evidence" value="ECO:0007669"/>
    <property type="project" value="UniProtKB-KW"/>
</dbReference>
<comment type="catalytic activity">
    <reaction evidence="16">
        <text>L-threonyl-[protein] + ATP = O-phospho-L-threonyl-[protein] + ADP + H(+)</text>
        <dbReference type="Rhea" id="RHEA:46608"/>
        <dbReference type="Rhea" id="RHEA-COMP:11060"/>
        <dbReference type="Rhea" id="RHEA-COMP:11605"/>
        <dbReference type="ChEBI" id="CHEBI:15378"/>
        <dbReference type="ChEBI" id="CHEBI:30013"/>
        <dbReference type="ChEBI" id="CHEBI:30616"/>
        <dbReference type="ChEBI" id="CHEBI:61977"/>
        <dbReference type="ChEBI" id="CHEBI:456216"/>
        <dbReference type="EC" id="2.7.11.1"/>
    </reaction>
</comment>
<dbReference type="InterPro" id="IPR011009">
    <property type="entry name" value="Kinase-like_dom_sf"/>
</dbReference>
<dbReference type="InterPro" id="IPR043891">
    <property type="entry name" value="SPARK"/>
</dbReference>
<dbReference type="Pfam" id="PF00069">
    <property type="entry name" value="Pkinase"/>
    <property type="match status" value="1"/>
</dbReference>
<evidence type="ECO:0000256" key="19">
    <source>
        <dbReference type="SAM" id="SignalP"/>
    </source>
</evidence>
<evidence type="ECO:0000256" key="16">
    <source>
        <dbReference type="ARBA" id="ARBA00047899"/>
    </source>
</evidence>
<keyword evidence="10" id="KW-0418">Kinase</keyword>
<evidence type="ECO:0000259" key="20">
    <source>
        <dbReference type="PROSITE" id="PS50011"/>
    </source>
</evidence>
<evidence type="ECO:0000256" key="14">
    <source>
        <dbReference type="ARBA" id="ARBA00023170"/>
    </source>
</evidence>
<feature type="domain" description="Protein kinase" evidence="20">
    <location>
        <begin position="293"/>
        <end position="574"/>
    </location>
</feature>
<dbReference type="PROSITE" id="PS00108">
    <property type="entry name" value="PROTEIN_KINASE_ST"/>
    <property type="match status" value="1"/>
</dbReference>
<evidence type="ECO:0000313" key="21">
    <source>
        <dbReference type="EMBL" id="KAK7385145.1"/>
    </source>
</evidence>
<keyword evidence="22" id="KW-1185">Reference proteome</keyword>
<feature type="transmembrane region" description="Helical" evidence="18">
    <location>
        <begin position="227"/>
        <end position="248"/>
    </location>
</feature>
<evidence type="ECO:0000256" key="18">
    <source>
        <dbReference type="SAM" id="Phobius"/>
    </source>
</evidence>
<dbReference type="Proteomes" id="UP001386955">
    <property type="component" value="Unassembled WGS sequence"/>
</dbReference>
<evidence type="ECO:0000256" key="13">
    <source>
        <dbReference type="ARBA" id="ARBA00023136"/>
    </source>
</evidence>
<keyword evidence="14" id="KW-0675">Receptor</keyword>
<dbReference type="PANTHER" id="PTHR47989:SF62">
    <property type="entry name" value="OS05G0423500 PROTEIN"/>
    <property type="match status" value="1"/>
</dbReference>
<comment type="subcellular location">
    <subcellularLocation>
        <location evidence="1">Cell membrane</location>
        <topology evidence="1">Single-pass membrane protein</topology>
    </subcellularLocation>
    <subcellularLocation>
        <location evidence="2">Membrane</location>
        <topology evidence="2">Single-pass type I membrane protein</topology>
    </subcellularLocation>
</comment>
<keyword evidence="6" id="KW-0808">Transferase</keyword>
<keyword evidence="8 19" id="KW-0732">Signal</keyword>
<reference evidence="21 22" key="1">
    <citation type="submission" date="2024-01" db="EMBL/GenBank/DDBJ databases">
        <title>The genomes of 5 underutilized Papilionoideae crops provide insights into root nodulation and disease resistanc.</title>
        <authorList>
            <person name="Jiang F."/>
        </authorList>
    </citation>
    <scope>NUCLEOTIDE SEQUENCE [LARGE SCALE GENOMIC DNA]</scope>
    <source>
        <strain evidence="21">DUOXIRENSHENG_FW03</strain>
        <tissue evidence="21">Leaves</tissue>
    </source>
</reference>
<evidence type="ECO:0000256" key="3">
    <source>
        <dbReference type="ARBA" id="ARBA00012513"/>
    </source>
</evidence>
<proteinExistence type="predicted"/>
<feature type="chain" id="PRO_5042814090" description="non-specific serine/threonine protein kinase" evidence="19">
    <location>
        <begin position="21"/>
        <end position="605"/>
    </location>
</feature>
<dbReference type="EC" id="2.7.11.1" evidence="3"/>
<dbReference type="FunFam" id="1.10.510.10:FF:000287">
    <property type="entry name" value="probable LRR receptor-like serine/threonine-protein kinase RKF3"/>
    <property type="match status" value="1"/>
</dbReference>
<evidence type="ECO:0000256" key="2">
    <source>
        <dbReference type="ARBA" id="ARBA00004479"/>
    </source>
</evidence>
<comment type="caution">
    <text evidence="21">The sequence shown here is derived from an EMBL/GenBank/DDBJ whole genome shotgun (WGS) entry which is preliminary data.</text>
</comment>
<dbReference type="SMART" id="SM00220">
    <property type="entry name" value="S_TKc"/>
    <property type="match status" value="1"/>
</dbReference>
<dbReference type="SUPFAM" id="SSF56112">
    <property type="entry name" value="Protein kinase-like (PK-like)"/>
    <property type="match status" value="1"/>
</dbReference>
<organism evidence="21 22">
    <name type="scientific">Psophocarpus tetragonolobus</name>
    <name type="common">Winged bean</name>
    <name type="synonym">Dolichos tetragonolobus</name>
    <dbReference type="NCBI Taxonomy" id="3891"/>
    <lineage>
        <taxon>Eukaryota</taxon>
        <taxon>Viridiplantae</taxon>
        <taxon>Streptophyta</taxon>
        <taxon>Embryophyta</taxon>
        <taxon>Tracheophyta</taxon>
        <taxon>Spermatophyta</taxon>
        <taxon>Magnoliopsida</taxon>
        <taxon>eudicotyledons</taxon>
        <taxon>Gunneridae</taxon>
        <taxon>Pentapetalae</taxon>
        <taxon>rosids</taxon>
        <taxon>fabids</taxon>
        <taxon>Fabales</taxon>
        <taxon>Fabaceae</taxon>
        <taxon>Papilionoideae</taxon>
        <taxon>50 kb inversion clade</taxon>
        <taxon>NPAAA clade</taxon>
        <taxon>indigoferoid/millettioid clade</taxon>
        <taxon>Phaseoleae</taxon>
        <taxon>Psophocarpus</taxon>
    </lineage>
</organism>
<dbReference type="Pfam" id="PF19160">
    <property type="entry name" value="SPARK"/>
    <property type="match status" value="1"/>
</dbReference>
<feature type="signal peptide" evidence="19">
    <location>
        <begin position="1"/>
        <end position="20"/>
    </location>
</feature>
<dbReference type="EMBL" id="JAYMYS010000008">
    <property type="protein sequence ID" value="KAK7385145.1"/>
    <property type="molecule type" value="Genomic_DNA"/>
</dbReference>
<keyword evidence="15" id="KW-0325">Glycoprotein</keyword>
<dbReference type="InterPro" id="IPR008271">
    <property type="entry name" value="Ser/Thr_kinase_AS"/>
</dbReference>
<keyword evidence="13 18" id="KW-0472">Membrane</keyword>
<dbReference type="PROSITE" id="PS50011">
    <property type="entry name" value="PROTEIN_KINASE_DOM"/>
    <property type="match status" value="1"/>
</dbReference>
<gene>
    <name evidence="21" type="ORF">VNO78_30857</name>
</gene>
<accession>A0AAN9RXV5</accession>
<evidence type="ECO:0000256" key="8">
    <source>
        <dbReference type="ARBA" id="ARBA00022729"/>
    </source>
</evidence>
<evidence type="ECO:0000256" key="17">
    <source>
        <dbReference type="ARBA" id="ARBA00048679"/>
    </source>
</evidence>
<dbReference type="Gene3D" id="1.10.510.10">
    <property type="entry name" value="Transferase(Phosphotransferase) domain 1"/>
    <property type="match status" value="1"/>
</dbReference>
<evidence type="ECO:0000256" key="4">
    <source>
        <dbReference type="ARBA" id="ARBA00022475"/>
    </source>
</evidence>
<dbReference type="InterPro" id="IPR000719">
    <property type="entry name" value="Prot_kinase_dom"/>
</dbReference>
<keyword evidence="9" id="KW-0547">Nucleotide-binding</keyword>
<protein>
    <recommendedName>
        <fullName evidence="3">non-specific serine/threonine protein kinase</fullName>
        <ecNumber evidence="3">2.7.11.1</ecNumber>
    </recommendedName>
</protein>
<comment type="catalytic activity">
    <reaction evidence="17">
        <text>L-seryl-[protein] + ATP = O-phospho-L-seryl-[protein] + ADP + H(+)</text>
        <dbReference type="Rhea" id="RHEA:17989"/>
        <dbReference type="Rhea" id="RHEA-COMP:9863"/>
        <dbReference type="Rhea" id="RHEA-COMP:11604"/>
        <dbReference type="ChEBI" id="CHEBI:15378"/>
        <dbReference type="ChEBI" id="CHEBI:29999"/>
        <dbReference type="ChEBI" id="CHEBI:30616"/>
        <dbReference type="ChEBI" id="CHEBI:83421"/>
        <dbReference type="ChEBI" id="CHEBI:456216"/>
        <dbReference type="EC" id="2.7.11.1"/>
    </reaction>
</comment>
<keyword evidence="4" id="KW-1003">Cell membrane</keyword>
<evidence type="ECO:0000256" key="9">
    <source>
        <dbReference type="ARBA" id="ARBA00022741"/>
    </source>
</evidence>
<dbReference type="GO" id="GO:0004674">
    <property type="term" value="F:protein serine/threonine kinase activity"/>
    <property type="evidence" value="ECO:0007669"/>
    <property type="project" value="UniProtKB-KW"/>
</dbReference>
<evidence type="ECO:0000313" key="22">
    <source>
        <dbReference type="Proteomes" id="UP001386955"/>
    </source>
</evidence>
<keyword evidence="12 18" id="KW-1133">Transmembrane helix</keyword>
<keyword evidence="7 18" id="KW-0812">Transmembrane</keyword>
<keyword evidence="11" id="KW-0067">ATP-binding</keyword>
<evidence type="ECO:0000256" key="5">
    <source>
        <dbReference type="ARBA" id="ARBA00022527"/>
    </source>
</evidence>
<evidence type="ECO:0000256" key="10">
    <source>
        <dbReference type="ARBA" id="ARBA00022777"/>
    </source>
</evidence>
<evidence type="ECO:0000256" key="11">
    <source>
        <dbReference type="ARBA" id="ARBA00022840"/>
    </source>
</evidence>
<dbReference type="PROSITE" id="PS51257">
    <property type="entry name" value="PROKAR_LIPOPROTEIN"/>
    <property type="match status" value="1"/>
</dbReference>
<evidence type="ECO:0000256" key="7">
    <source>
        <dbReference type="ARBA" id="ARBA00022692"/>
    </source>
</evidence>
<keyword evidence="5" id="KW-0723">Serine/threonine-protein kinase</keyword>
<dbReference type="FunFam" id="3.30.200.20:FF:000542">
    <property type="entry name" value="Receptor-like serine/threonine-protein kinase At4g25390"/>
    <property type="match status" value="1"/>
</dbReference>
<evidence type="ECO:0000256" key="1">
    <source>
        <dbReference type="ARBA" id="ARBA00004162"/>
    </source>
</evidence>
<name>A0AAN9RXV5_PSOTE</name>
<dbReference type="GO" id="GO:0005886">
    <property type="term" value="C:plasma membrane"/>
    <property type="evidence" value="ECO:0007669"/>
    <property type="project" value="UniProtKB-SubCell"/>
</dbReference>